<proteinExistence type="predicted"/>
<reference evidence="2" key="2">
    <citation type="submission" date="2023-05" db="EMBL/GenBank/DDBJ databases">
        <authorList>
            <person name="Fouks B."/>
        </authorList>
    </citation>
    <scope>NUCLEOTIDE SEQUENCE</scope>
    <source>
        <strain evidence="2">Stay&amp;Tobe</strain>
        <tissue evidence="2">Testes</tissue>
    </source>
</reference>
<feature type="non-terminal residue" evidence="2">
    <location>
        <position position="87"/>
    </location>
</feature>
<comment type="caution">
    <text evidence="2">The sequence shown here is derived from an EMBL/GenBank/DDBJ whole genome shotgun (WGS) entry which is preliminary data.</text>
</comment>
<feature type="compositionally biased region" description="Acidic residues" evidence="1">
    <location>
        <begin position="37"/>
        <end position="49"/>
    </location>
</feature>
<evidence type="ECO:0000313" key="2">
    <source>
        <dbReference type="EMBL" id="KAJ9575106.1"/>
    </source>
</evidence>
<dbReference type="AlphaFoldDB" id="A0AAD7Z753"/>
<reference evidence="2" key="1">
    <citation type="journal article" date="2023" name="IScience">
        <title>Live-bearing cockroach genome reveals convergent evolutionary mechanisms linked to viviparity in insects and beyond.</title>
        <authorList>
            <person name="Fouks B."/>
            <person name="Harrison M.C."/>
            <person name="Mikhailova A.A."/>
            <person name="Marchal E."/>
            <person name="English S."/>
            <person name="Carruthers M."/>
            <person name="Jennings E.C."/>
            <person name="Chiamaka E.L."/>
            <person name="Frigard R.A."/>
            <person name="Pippel M."/>
            <person name="Attardo G.M."/>
            <person name="Benoit J.B."/>
            <person name="Bornberg-Bauer E."/>
            <person name="Tobe S.S."/>
        </authorList>
    </citation>
    <scope>NUCLEOTIDE SEQUENCE</scope>
    <source>
        <strain evidence="2">Stay&amp;Tobe</strain>
    </source>
</reference>
<keyword evidence="3" id="KW-1185">Reference proteome</keyword>
<dbReference type="EMBL" id="JASPKZ010010240">
    <property type="protein sequence ID" value="KAJ9575106.1"/>
    <property type="molecule type" value="Genomic_DNA"/>
</dbReference>
<feature type="compositionally biased region" description="Basic and acidic residues" evidence="1">
    <location>
        <begin position="23"/>
        <end position="36"/>
    </location>
</feature>
<gene>
    <name evidence="2" type="ORF">L9F63_007767</name>
</gene>
<name>A0AAD7Z753_DIPPU</name>
<evidence type="ECO:0000256" key="1">
    <source>
        <dbReference type="SAM" id="MobiDB-lite"/>
    </source>
</evidence>
<accession>A0AAD7Z753</accession>
<evidence type="ECO:0000313" key="3">
    <source>
        <dbReference type="Proteomes" id="UP001233999"/>
    </source>
</evidence>
<feature type="region of interest" description="Disordered" evidence="1">
    <location>
        <begin position="23"/>
        <end position="49"/>
    </location>
</feature>
<organism evidence="2 3">
    <name type="scientific">Diploptera punctata</name>
    <name type="common">Pacific beetle cockroach</name>
    <dbReference type="NCBI Taxonomy" id="6984"/>
    <lineage>
        <taxon>Eukaryota</taxon>
        <taxon>Metazoa</taxon>
        <taxon>Ecdysozoa</taxon>
        <taxon>Arthropoda</taxon>
        <taxon>Hexapoda</taxon>
        <taxon>Insecta</taxon>
        <taxon>Pterygota</taxon>
        <taxon>Neoptera</taxon>
        <taxon>Polyneoptera</taxon>
        <taxon>Dictyoptera</taxon>
        <taxon>Blattodea</taxon>
        <taxon>Blaberoidea</taxon>
        <taxon>Blaberidae</taxon>
        <taxon>Diplopterinae</taxon>
        <taxon>Diploptera</taxon>
    </lineage>
</organism>
<sequence>EQYQPEQLIQHLQILCPTEKWKEEGVSNVRRDSENERDYDEEDDDDDDITKEFSFLPEEITYTNFTDDILGITSTPNTEENFKTPNV</sequence>
<dbReference type="Proteomes" id="UP001233999">
    <property type="component" value="Unassembled WGS sequence"/>
</dbReference>
<protein>
    <submittedName>
        <fullName evidence="2">Uncharacterized protein</fullName>
    </submittedName>
</protein>